<accession>A0A2P2IMQ3</accession>
<dbReference type="PANTHER" id="PTHR33698">
    <property type="entry name" value="NUCLEAR TRANSPORT FACTOR 2 (NTF2)-LIKE PROTEIN"/>
    <property type="match status" value="1"/>
</dbReference>
<reference evidence="1" key="1">
    <citation type="submission" date="2018-02" db="EMBL/GenBank/DDBJ databases">
        <title>Rhizophora mucronata_Transcriptome.</title>
        <authorList>
            <person name="Meera S.P."/>
            <person name="Sreeshan A."/>
            <person name="Augustine A."/>
        </authorList>
    </citation>
    <scope>NUCLEOTIDE SEQUENCE</scope>
    <source>
        <tissue evidence="1">Leaf</tissue>
    </source>
</reference>
<sequence>MTGISAMAFSGQVTMQSVRFKFKSMAGFTNGPVPSQRSTQLAQNHLKMEQNRICLRRLKERKSWNDRKLNLAMALGASANDFGHIESLPSASDLIRKFYACINEKRMTELGGYIAENCSFEDCSFPDTMQGKKVSSESFLIY</sequence>
<dbReference type="EMBL" id="GGEC01002000">
    <property type="protein sequence ID" value="MBW82483.1"/>
    <property type="molecule type" value="Transcribed_RNA"/>
</dbReference>
<name>A0A2P2IMQ3_RHIMU</name>
<organism evidence="1">
    <name type="scientific">Rhizophora mucronata</name>
    <name type="common">Asiatic mangrove</name>
    <dbReference type="NCBI Taxonomy" id="61149"/>
    <lineage>
        <taxon>Eukaryota</taxon>
        <taxon>Viridiplantae</taxon>
        <taxon>Streptophyta</taxon>
        <taxon>Embryophyta</taxon>
        <taxon>Tracheophyta</taxon>
        <taxon>Spermatophyta</taxon>
        <taxon>Magnoliopsida</taxon>
        <taxon>eudicotyledons</taxon>
        <taxon>Gunneridae</taxon>
        <taxon>Pentapetalae</taxon>
        <taxon>rosids</taxon>
        <taxon>fabids</taxon>
        <taxon>Malpighiales</taxon>
        <taxon>Rhizophoraceae</taxon>
        <taxon>Rhizophora</taxon>
    </lineage>
</organism>
<protein>
    <submittedName>
        <fullName evidence="1">Uncharacterized protein MANES_01G058300</fullName>
    </submittedName>
</protein>
<proteinExistence type="predicted"/>
<dbReference type="PANTHER" id="PTHR33698:SF1">
    <property type="entry name" value="NUCLEAR TRANSPORT FACTOR 2 (NTF2) FAMILY PROTEIN"/>
    <property type="match status" value="1"/>
</dbReference>
<evidence type="ECO:0000313" key="1">
    <source>
        <dbReference type="EMBL" id="MBW82483.1"/>
    </source>
</evidence>
<dbReference type="AlphaFoldDB" id="A0A2P2IMQ3"/>